<organism evidence="1 2">
    <name type="scientific">Microbacterium murale</name>
    <dbReference type="NCBI Taxonomy" id="1081040"/>
    <lineage>
        <taxon>Bacteria</taxon>
        <taxon>Bacillati</taxon>
        <taxon>Actinomycetota</taxon>
        <taxon>Actinomycetes</taxon>
        <taxon>Micrococcales</taxon>
        <taxon>Microbacteriaceae</taxon>
        <taxon>Microbacterium</taxon>
    </lineage>
</organism>
<proteinExistence type="predicted"/>
<keyword evidence="2" id="KW-1185">Reference proteome</keyword>
<reference evidence="2" key="1">
    <citation type="journal article" date="2019" name="Int. J. Syst. Evol. Microbiol.">
        <title>The Global Catalogue of Microorganisms (GCM) 10K type strain sequencing project: providing services to taxonomists for standard genome sequencing and annotation.</title>
        <authorList>
            <consortium name="The Broad Institute Genomics Platform"/>
            <consortium name="The Broad Institute Genome Sequencing Center for Infectious Disease"/>
            <person name="Wu L."/>
            <person name="Ma J."/>
        </authorList>
    </citation>
    <scope>NUCLEOTIDE SEQUENCE [LARGE SCALE GENOMIC DNA]</scope>
    <source>
        <strain evidence="2">CCM 7640</strain>
    </source>
</reference>
<name>A0ABQ1RUS7_9MICO</name>
<sequence>MTRRVENAVILTGADAALLYTSAHLRELRIAARGKSDRLYTLLTDITSAAFAHHASLDGTKPQDVTEKHETESAGIVTVRQVAREAGITPRAVRNHIGLGLLEATQQGRIWIITAHAAEQYIAGRKAA</sequence>
<evidence type="ECO:0000313" key="1">
    <source>
        <dbReference type="EMBL" id="GGD83185.1"/>
    </source>
</evidence>
<evidence type="ECO:0008006" key="3">
    <source>
        <dbReference type="Google" id="ProtNLM"/>
    </source>
</evidence>
<dbReference type="Proteomes" id="UP000629365">
    <property type="component" value="Unassembled WGS sequence"/>
</dbReference>
<dbReference type="EMBL" id="BMCM01000004">
    <property type="protein sequence ID" value="GGD83185.1"/>
    <property type="molecule type" value="Genomic_DNA"/>
</dbReference>
<protein>
    <recommendedName>
        <fullName evidence="3">Helix-turn-helix domain-containing protein</fullName>
    </recommendedName>
</protein>
<gene>
    <name evidence="1" type="ORF">GCM10007269_27540</name>
</gene>
<comment type="caution">
    <text evidence="1">The sequence shown here is derived from an EMBL/GenBank/DDBJ whole genome shotgun (WGS) entry which is preliminary data.</text>
</comment>
<accession>A0ABQ1RUS7</accession>
<dbReference type="RefSeq" id="WP_188437141.1">
    <property type="nucleotide sequence ID" value="NZ_BMCM01000004.1"/>
</dbReference>
<evidence type="ECO:0000313" key="2">
    <source>
        <dbReference type="Proteomes" id="UP000629365"/>
    </source>
</evidence>